<dbReference type="Proteomes" id="UP000578112">
    <property type="component" value="Unassembled WGS sequence"/>
</dbReference>
<comment type="caution">
    <text evidence="2">The sequence shown here is derived from an EMBL/GenBank/DDBJ whole genome shotgun (WGS) entry which is preliminary data.</text>
</comment>
<reference evidence="2 3" key="1">
    <citation type="submission" date="2020-08" db="EMBL/GenBank/DDBJ databases">
        <title>Sequencing the genomes of 1000 actinobacteria strains.</title>
        <authorList>
            <person name="Klenk H.-P."/>
        </authorList>
    </citation>
    <scope>NUCLEOTIDE SEQUENCE [LARGE SCALE GENOMIC DNA]</scope>
    <source>
        <strain evidence="2 3">DSM 43149</strain>
    </source>
</reference>
<evidence type="ECO:0000259" key="1">
    <source>
        <dbReference type="Pfam" id="PF14040"/>
    </source>
</evidence>
<name>A0A7W7HVF7_9ACTN</name>
<organism evidence="2 3">
    <name type="scientific">Actinoplanes digitatis</name>
    <dbReference type="NCBI Taxonomy" id="1868"/>
    <lineage>
        <taxon>Bacteria</taxon>
        <taxon>Bacillati</taxon>
        <taxon>Actinomycetota</taxon>
        <taxon>Actinomycetes</taxon>
        <taxon>Micromonosporales</taxon>
        <taxon>Micromonosporaceae</taxon>
        <taxon>Actinoplanes</taxon>
    </lineage>
</organism>
<feature type="domain" description="Deoxyribonuclease NucA/NucB" evidence="1">
    <location>
        <begin position="286"/>
        <end position="360"/>
    </location>
</feature>
<keyword evidence="3" id="KW-1185">Reference proteome</keyword>
<sequence>MRNNVWWRRVAAVTVGLVAGGGIAVVSAVEVAAALPSGCLAPTRGQPTVTCVTELSTGTTAAAAVADSPVPCVLGVVSKDRLHACVMNRYQYDIFRMPEGTLVGTAVIQITQASELRYTARKWRHEFTLDVLSAVGELASGVVITPGLTCDDLCDADGLTLPRNVTVGDPKTVVYQPESEGPGNAETAQETSVTFASRNPQIPVSETVRPYQLPTVRCDSSTVIDNTRNGGCVYAEFEPTFTLSLADDRVNETAEHIRDTQATTTHHWGLQPGGTKLRRTTSDTNIAANREAACPRSLPRPTGKSCDEYPFASTSQGAAMEGAGDFSRRMVDARDNSRAGSDLGQFYRRNRILGNDAFWVEITTF</sequence>
<protein>
    <recommendedName>
        <fullName evidence="1">Deoxyribonuclease NucA/NucB domain-containing protein</fullName>
    </recommendedName>
</protein>
<proteinExistence type="predicted"/>
<evidence type="ECO:0000313" key="2">
    <source>
        <dbReference type="EMBL" id="MBB4761518.1"/>
    </source>
</evidence>
<dbReference type="EMBL" id="JACHNH010000001">
    <property type="protein sequence ID" value="MBB4761518.1"/>
    <property type="molecule type" value="Genomic_DNA"/>
</dbReference>
<evidence type="ECO:0000313" key="3">
    <source>
        <dbReference type="Proteomes" id="UP000578112"/>
    </source>
</evidence>
<accession>A0A7W7HVF7</accession>
<dbReference type="Pfam" id="PF14040">
    <property type="entry name" value="DNase_NucA_NucB"/>
    <property type="match status" value="1"/>
</dbReference>
<dbReference type="InterPro" id="IPR029476">
    <property type="entry name" value="DNase_NucA_NucB"/>
</dbReference>
<dbReference type="RefSeq" id="WP_184991964.1">
    <property type="nucleotide sequence ID" value="NZ_BOMK01000001.1"/>
</dbReference>
<gene>
    <name evidence="2" type="ORF">BJ971_002074</name>
</gene>
<dbReference type="AlphaFoldDB" id="A0A7W7HVF7"/>